<feature type="transmembrane region" description="Helical" evidence="1">
    <location>
        <begin position="75"/>
        <end position="98"/>
    </location>
</feature>
<feature type="transmembrane region" description="Helical" evidence="1">
    <location>
        <begin position="49"/>
        <end position="69"/>
    </location>
</feature>
<organism evidence="2 3">
    <name type="scientific">Meloidogyne graminicola</name>
    <dbReference type="NCBI Taxonomy" id="189291"/>
    <lineage>
        <taxon>Eukaryota</taxon>
        <taxon>Metazoa</taxon>
        <taxon>Ecdysozoa</taxon>
        <taxon>Nematoda</taxon>
        <taxon>Chromadorea</taxon>
        <taxon>Rhabditida</taxon>
        <taxon>Tylenchina</taxon>
        <taxon>Tylenchomorpha</taxon>
        <taxon>Tylenchoidea</taxon>
        <taxon>Meloidogynidae</taxon>
        <taxon>Meloidogyninae</taxon>
        <taxon>Meloidogyne</taxon>
    </lineage>
</organism>
<keyword evidence="1" id="KW-1133">Transmembrane helix</keyword>
<gene>
    <name evidence="2" type="ORF">Mgra_00004989</name>
</gene>
<evidence type="ECO:0000313" key="3">
    <source>
        <dbReference type="Proteomes" id="UP000605970"/>
    </source>
</evidence>
<name>A0A8S9ZQC0_9BILA</name>
<feature type="transmembrane region" description="Helical" evidence="1">
    <location>
        <begin position="110"/>
        <end position="136"/>
    </location>
</feature>
<feature type="transmembrane region" description="Helical" evidence="1">
    <location>
        <begin position="156"/>
        <end position="177"/>
    </location>
</feature>
<accession>A0A8S9ZQC0</accession>
<dbReference type="AlphaFoldDB" id="A0A8S9ZQC0"/>
<keyword evidence="3" id="KW-1185">Reference proteome</keyword>
<evidence type="ECO:0000256" key="1">
    <source>
        <dbReference type="SAM" id="Phobius"/>
    </source>
</evidence>
<dbReference type="Proteomes" id="UP000605970">
    <property type="component" value="Unassembled WGS sequence"/>
</dbReference>
<dbReference type="OrthoDB" id="5885522at2759"/>
<comment type="caution">
    <text evidence="2">The sequence shown here is derived from an EMBL/GenBank/DDBJ whole genome shotgun (WGS) entry which is preliminary data.</text>
</comment>
<dbReference type="EMBL" id="JABEBT010000040">
    <property type="protein sequence ID" value="KAF7635600.1"/>
    <property type="molecule type" value="Genomic_DNA"/>
</dbReference>
<reference evidence="2" key="1">
    <citation type="journal article" date="2020" name="Ecol. Evol.">
        <title>Genome structure and content of the rice root-knot nematode (Meloidogyne graminicola).</title>
        <authorList>
            <person name="Phan N.T."/>
            <person name="Danchin E.G.J."/>
            <person name="Klopp C."/>
            <person name="Perfus-Barbeoch L."/>
            <person name="Kozlowski D.K."/>
            <person name="Koutsovoulos G.D."/>
            <person name="Lopez-Roques C."/>
            <person name="Bouchez O."/>
            <person name="Zahm M."/>
            <person name="Besnard G."/>
            <person name="Bellafiore S."/>
        </authorList>
    </citation>
    <scope>NUCLEOTIDE SEQUENCE</scope>
    <source>
        <strain evidence="2">VN-18</strain>
    </source>
</reference>
<evidence type="ECO:0000313" key="2">
    <source>
        <dbReference type="EMBL" id="KAF7635600.1"/>
    </source>
</evidence>
<keyword evidence="1" id="KW-0472">Membrane</keyword>
<keyword evidence="1" id="KW-0812">Transmembrane</keyword>
<sequence length="190" mass="22685">MSFLFMPITDQTDVDSDEDWICCGIMHSFFGSMLFMFGELTKFPTMSLIYSYIFKPWALLPLYSGFFHVAVYEVYIQYLMLITVIFGIIAYLRIYLCLYSHVCSNLHHRIIIICMTIYFFRTLLFTIYALVNTIFAFRRVWHWDNLTELLHGAAAYTIWLTLTFDYAIGSYMGYLTLDFMRTRYRLIYII</sequence>
<proteinExistence type="predicted"/>
<protein>
    <submittedName>
        <fullName evidence="2">Uncharacterized protein</fullName>
    </submittedName>
</protein>
<feature type="transmembrane region" description="Helical" evidence="1">
    <location>
        <begin position="20"/>
        <end position="37"/>
    </location>
</feature>